<dbReference type="STRING" id="111780.Sta7437_3984"/>
<dbReference type="NCBIfam" id="NF009751">
    <property type="entry name" value="PRK13261.1-1"/>
    <property type="match status" value="1"/>
</dbReference>
<dbReference type="GO" id="GO:0006457">
    <property type="term" value="P:protein folding"/>
    <property type="evidence" value="ECO:0007669"/>
    <property type="project" value="InterPro"/>
</dbReference>
<keyword evidence="8" id="KW-1185">Reference proteome</keyword>
<dbReference type="PATRIC" id="fig|111780.3.peg.4133"/>
<dbReference type="InterPro" id="IPR007864">
    <property type="entry name" value="UreE_C_dom"/>
</dbReference>
<organism evidence="7 8">
    <name type="scientific">Stanieria cyanosphaera (strain ATCC 29371 / PCC 7437)</name>
    <dbReference type="NCBI Taxonomy" id="111780"/>
    <lineage>
        <taxon>Bacteria</taxon>
        <taxon>Bacillati</taxon>
        <taxon>Cyanobacteriota</taxon>
        <taxon>Cyanophyceae</taxon>
        <taxon>Pleurocapsales</taxon>
        <taxon>Dermocarpellaceae</taxon>
        <taxon>Stanieria</taxon>
    </lineage>
</organism>
<reference evidence="8" key="1">
    <citation type="journal article" date="2013" name="Proc. Natl. Acad. Sci. U.S.A.">
        <title>Improving the coverage of the cyanobacterial phylum using diversity-driven genome sequencing.</title>
        <authorList>
            <person name="Shih P.M."/>
            <person name="Wu D."/>
            <person name="Latifi A."/>
            <person name="Axen S.D."/>
            <person name="Fewer D.P."/>
            <person name="Talla E."/>
            <person name="Calteau A."/>
            <person name="Cai F."/>
            <person name="Tandeau de Marsac N."/>
            <person name="Rippka R."/>
            <person name="Herdman M."/>
            <person name="Sivonen K."/>
            <person name="Coursin T."/>
            <person name="Laurent T."/>
            <person name="Goodwin L."/>
            <person name="Nolan M."/>
            <person name="Davenport K.W."/>
            <person name="Han C.S."/>
            <person name="Rubin E.M."/>
            <person name="Eisen J.A."/>
            <person name="Woyke T."/>
            <person name="Gugger M."/>
            <person name="Kerfeld C.A."/>
        </authorList>
    </citation>
    <scope>NUCLEOTIDE SEQUENCE [LARGE SCALE GENOMIC DNA]</scope>
    <source>
        <strain evidence="8">ATCC 29371 / PCC 7437</strain>
    </source>
</reference>
<dbReference type="GO" id="GO:0065003">
    <property type="term" value="P:protein-containing complex assembly"/>
    <property type="evidence" value="ECO:0007669"/>
    <property type="project" value="InterPro"/>
</dbReference>
<dbReference type="HOGENOM" id="CLU_093757_2_0_3"/>
<evidence type="ECO:0000256" key="4">
    <source>
        <dbReference type="ARBA" id="ARBA00023186"/>
    </source>
</evidence>
<dbReference type="Pfam" id="PF02814">
    <property type="entry name" value="UreE_N"/>
    <property type="match status" value="1"/>
</dbReference>
<dbReference type="SUPFAM" id="SSF69287">
    <property type="entry name" value="Urease metallochaperone UreE, N-terminal domain"/>
    <property type="match status" value="1"/>
</dbReference>
<protein>
    <recommendedName>
        <fullName evidence="5">Urease accessory protein UreE</fullName>
    </recommendedName>
</protein>
<evidence type="ECO:0000256" key="1">
    <source>
        <dbReference type="ARBA" id="ARBA00004496"/>
    </source>
</evidence>
<sequence>MIRLTECFSTEEKIEPAWTISLTAEERKRSRQKLELTPNQYIYIYLPRGTVLHDGNLLRSETGELIVRVLAKPEPVMTIRGKTTLDLIKAAYHLGNRHVALEITSDYLRISPDSVLSSLLIQLGLEVIEEIAPFQPEIGAYGHIHNYE</sequence>
<comment type="similarity">
    <text evidence="5">Belongs to the UreE family.</text>
</comment>
<evidence type="ECO:0000313" key="7">
    <source>
        <dbReference type="EMBL" id="AFZ37466.1"/>
    </source>
</evidence>
<dbReference type="CDD" id="cd00571">
    <property type="entry name" value="UreE"/>
    <property type="match status" value="1"/>
</dbReference>
<evidence type="ECO:0000256" key="5">
    <source>
        <dbReference type="HAMAP-Rule" id="MF_00822"/>
    </source>
</evidence>
<dbReference type="PIRSF" id="PIRSF036402">
    <property type="entry name" value="Ureas_acces_UreE"/>
    <property type="match status" value="1"/>
</dbReference>
<dbReference type="SUPFAM" id="SSF69737">
    <property type="entry name" value="Urease metallochaperone UreE, C-terminal domain"/>
    <property type="match status" value="1"/>
</dbReference>
<dbReference type="EMBL" id="CP003653">
    <property type="protein sequence ID" value="AFZ37466.1"/>
    <property type="molecule type" value="Genomic_DNA"/>
</dbReference>
<evidence type="ECO:0000256" key="3">
    <source>
        <dbReference type="ARBA" id="ARBA00022596"/>
    </source>
</evidence>
<gene>
    <name evidence="5" type="primary">ureE</name>
    <name evidence="7" type="ordered locus">Sta7437_3984</name>
</gene>
<dbReference type="Gene3D" id="3.30.70.790">
    <property type="entry name" value="UreE, C-terminal domain"/>
    <property type="match status" value="1"/>
</dbReference>
<dbReference type="AlphaFoldDB" id="K9XZB7"/>
<dbReference type="eggNOG" id="COG2371">
    <property type="taxonomic scope" value="Bacteria"/>
</dbReference>
<evidence type="ECO:0000256" key="2">
    <source>
        <dbReference type="ARBA" id="ARBA00022490"/>
    </source>
</evidence>
<dbReference type="Proteomes" id="UP000010473">
    <property type="component" value="Chromosome"/>
</dbReference>
<dbReference type="Pfam" id="PF05194">
    <property type="entry name" value="UreE_C"/>
    <property type="match status" value="1"/>
</dbReference>
<dbReference type="GO" id="GO:0051082">
    <property type="term" value="F:unfolded protein binding"/>
    <property type="evidence" value="ECO:0007669"/>
    <property type="project" value="UniProtKB-UniRule"/>
</dbReference>
<proteinExistence type="inferred from homology"/>
<keyword evidence="2 5" id="KW-0963">Cytoplasm</keyword>
<keyword evidence="4 5" id="KW-0143">Chaperone</keyword>
<dbReference type="GO" id="GO:0005737">
    <property type="term" value="C:cytoplasm"/>
    <property type="evidence" value="ECO:0007669"/>
    <property type="project" value="UniProtKB-SubCell"/>
</dbReference>
<dbReference type="KEGG" id="scs:Sta7437_3984"/>
<evidence type="ECO:0000259" key="6">
    <source>
        <dbReference type="SMART" id="SM00988"/>
    </source>
</evidence>
<dbReference type="SMART" id="SM00988">
    <property type="entry name" value="UreE_N"/>
    <property type="match status" value="1"/>
</dbReference>
<dbReference type="InterPro" id="IPR036118">
    <property type="entry name" value="UreE_N_sf"/>
</dbReference>
<dbReference type="InterPro" id="IPR004029">
    <property type="entry name" value="UreE_N"/>
</dbReference>
<keyword evidence="3 5" id="KW-0533">Nickel</keyword>
<evidence type="ECO:0000313" key="8">
    <source>
        <dbReference type="Proteomes" id="UP000010473"/>
    </source>
</evidence>
<dbReference type="GO" id="GO:0016151">
    <property type="term" value="F:nickel cation binding"/>
    <property type="evidence" value="ECO:0007669"/>
    <property type="project" value="UniProtKB-UniRule"/>
</dbReference>
<name>K9XZB7_STAC7</name>
<dbReference type="Gene3D" id="2.60.260.20">
    <property type="entry name" value="Urease metallochaperone UreE, N-terminal domain"/>
    <property type="match status" value="1"/>
</dbReference>
<dbReference type="RefSeq" id="WP_015195125.1">
    <property type="nucleotide sequence ID" value="NC_019748.1"/>
</dbReference>
<dbReference type="OrthoDB" id="5421304at2"/>
<dbReference type="GO" id="GO:0019627">
    <property type="term" value="P:urea metabolic process"/>
    <property type="evidence" value="ECO:0007669"/>
    <property type="project" value="InterPro"/>
</dbReference>
<dbReference type="InterPro" id="IPR012406">
    <property type="entry name" value="UreE"/>
</dbReference>
<feature type="domain" description="UreE urease accessory N-terminal" evidence="6">
    <location>
        <begin position="1"/>
        <end position="66"/>
    </location>
</feature>
<accession>K9XZB7</accession>
<comment type="subcellular location">
    <subcellularLocation>
        <location evidence="1 5">Cytoplasm</location>
    </subcellularLocation>
</comment>
<comment type="function">
    <text evidence="5">Involved in urease metallocenter assembly. Binds nickel. Probably functions as a nickel donor during metallocenter assembly.</text>
</comment>
<dbReference type="HAMAP" id="MF_00822">
    <property type="entry name" value="UreE"/>
    <property type="match status" value="1"/>
</dbReference>